<keyword evidence="5" id="KW-0378">Hydrolase</keyword>
<keyword evidence="8" id="KW-0472">Membrane</keyword>
<evidence type="ECO:0000256" key="1">
    <source>
        <dbReference type="ARBA" id="ARBA00009388"/>
    </source>
</evidence>
<organism evidence="12 13">
    <name type="scientific">Elysia crispata</name>
    <name type="common">lettuce slug</name>
    <dbReference type="NCBI Taxonomy" id="231223"/>
    <lineage>
        <taxon>Eukaryota</taxon>
        <taxon>Metazoa</taxon>
        <taxon>Spiralia</taxon>
        <taxon>Lophotrochozoa</taxon>
        <taxon>Mollusca</taxon>
        <taxon>Gastropoda</taxon>
        <taxon>Heterobranchia</taxon>
        <taxon>Euthyneura</taxon>
        <taxon>Panpulmonata</taxon>
        <taxon>Sacoglossa</taxon>
        <taxon>Placobranchoidea</taxon>
        <taxon>Plakobranchidae</taxon>
        <taxon>Elysia</taxon>
    </lineage>
</organism>
<dbReference type="Pfam" id="PF02868">
    <property type="entry name" value="Peptidase_M4_C"/>
    <property type="match status" value="1"/>
</dbReference>
<dbReference type="Proteomes" id="UP001283361">
    <property type="component" value="Unassembled WGS sequence"/>
</dbReference>
<sequence>MLIAGRVEAAQAVRCWGLLVSVSLGRKCTKLLMSAQVTSSSMAVLITLIVAVLAALVAVCSGSLGEVSGRVTLPPVQGVNPDPKAELRSLASALNIGAKAGLRQVTNDLSDTGKGVKRCRLDQTYAGYEVFGAGLEAETDLDGHITGQFMGILASNLEADIPDPEACKRNVQDIIAIAMADDGYTPPAEDIIRSDGRRVIYVDPDTGKASLAYRVEYYFQRGDDRSWPTYFIDACDDTVLLDFNQVTNLTISRELRQANDECDTTTRRPGGSCSPYAYGLGGNPKTGRRKYGSDGLCLPVSNPVFGRCTMESTYVKVVDNGNTEDYNRQTAVSFLCNNGYSDAKNGAYGVASDAFYYSHVTGRLYEEKYNYRALSWKPRMVTHYGRCYDNAFWDGRDMYFGDGCSTFYPLVSQDVIAHELGHGITSTNSRLVYRYESGGINEAFSDISGEAAELFGGRTGGNDFNVGFDLFKSNSRSLRYFRRPEDDGRSISTFGQYYNGLDVHYSSGIFNIAFYRMVEEQNMDLYQAYGCFLHANRNLWTTRSTFQAGACAVIKACFDLGYDHNKARNAFQPTGLNVNSCNLLTLSVQLTVDSTREQVKVAAGRAPIFELDVTGATGKVTAEAEDFSVVTIDISTDVDGQEVVATGENEVTFSGEPGVALFAKLSSTSETDKSVTVTFN</sequence>
<protein>
    <recommendedName>
        <fullName evidence="14">Neutral metalloproteinase</fullName>
    </recommendedName>
</protein>
<evidence type="ECO:0000256" key="5">
    <source>
        <dbReference type="ARBA" id="ARBA00022801"/>
    </source>
</evidence>
<proteinExistence type="inferred from homology"/>
<evidence type="ECO:0000256" key="6">
    <source>
        <dbReference type="ARBA" id="ARBA00022833"/>
    </source>
</evidence>
<dbReference type="GO" id="GO:0004222">
    <property type="term" value="F:metalloendopeptidase activity"/>
    <property type="evidence" value="ECO:0007669"/>
    <property type="project" value="InterPro"/>
</dbReference>
<comment type="similarity">
    <text evidence="1">Belongs to the peptidase M4 family.</text>
</comment>
<feature type="domain" description="Peptidase M4 C-terminal" evidence="10">
    <location>
        <begin position="429"/>
        <end position="572"/>
    </location>
</feature>
<name>A0AAE1DP27_9GAST</name>
<dbReference type="InterPro" id="IPR001570">
    <property type="entry name" value="Peptidase_M4_C_domain"/>
</dbReference>
<dbReference type="InterPro" id="IPR011096">
    <property type="entry name" value="FTP_domain"/>
</dbReference>
<keyword evidence="6" id="KW-0862">Zinc</keyword>
<dbReference type="SUPFAM" id="SSF55486">
    <property type="entry name" value="Metalloproteases ('zincins'), catalytic domain"/>
    <property type="match status" value="1"/>
</dbReference>
<dbReference type="PANTHER" id="PTHR33794:SF1">
    <property type="entry name" value="BACILLOLYSIN"/>
    <property type="match status" value="1"/>
</dbReference>
<feature type="domain" description="FTP" evidence="11">
    <location>
        <begin position="105"/>
        <end position="146"/>
    </location>
</feature>
<evidence type="ECO:0000256" key="2">
    <source>
        <dbReference type="ARBA" id="ARBA00022670"/>
    </source>
</evidence>
<keyword evidence="8" id="KW-1133">Transmembrane helix</keyword>
<dbReference type="CDD" id="cd09597">
    <property type="entry name" value="M4_TLP"/>
    <property type="match status" value="1"/>
</dbReference>
<feature type="transmembrane region" description="Helical" evidence="8">
    <location>
        <begin position="42"/>
        <end position="64"/>
    </location>
</feature>
<dbReference type="Gene3D" id="1.10.390.10">
    <property type="entry name" value="Neutral Protease Domain 2"/>
    <property type="match status" value="1"/>
</dbReference>
<dbReference type="Gene3D" id="3.10.170.10">
    <property type="match status" value="1"/>
</dbReference>
<accession>A0AAE1DP27</accession>
<keyword evidence="7" id="KW-0482">Metalloprotease</keyword>
<dbReference type="Pfam" id="PF07504">
    <property type="entry name" value="FTP"/>
    <property type="match status" value="1"/>
</dbReference>
<keyword evidence="4" id="KW-0732">Signal</keyword>
<comment type="caution">
    <text evidence="12">The sequence shown here is derived from an EMBL/GenBank/DDBJ whole genome shotgun (WGS) entry which is preliminary data.</text>
</comment>
<dbReference type="EMBL" id="JAWDGP010003066">
    <property type="protein sequence ID" value="KAK3777659.1"/>
    <property type="molecule type" value="Genomic_DNA"/>
</dbReference>
<dbReference type="GO" id="GO:0006508">
    <property type="term" value="P:proteolysis"/>
    <property type="evidence" value="ECO:0007669"/>
    <property type="project" value="UniProtKB-KW"/>
</dbReference>
<dbReference type="AlphaFoldDB" id="A0AAE1DP27"/>
<dbReference type="InterPro" id="IPR050728">
    <property type="entry name" value="Zinc_Metalloprotease_M4"/>
</dbReference>
<evidence type="ECO:0000256" key="4">
    <source>
        <dbReference type="ARBA" id="ARBA00022729"/>
    </source>
</evidence>
<keyword evidence="8" id="KW-0812">Transmembrane</keyword>
<evidence type="ECO:0000313" key="13">
    <source>
        <dbReference type="Proteomes" id="UP001283361"/>
    </source>
</evidence>
<keyword evidence="2" id="KW-0645">Protease</keyword>
<feature type="domain" description="Peptidase M4" evidence="9">
    <location>
        <begin position="286"/>
        <end position="426"/>
    </location>
</feature>
<evidence type="ECO:0000256" key="7">
    <source>
        <dbReference type="ARBA" id="ARBA00023049"/>
    </source>
</evidence>
<dbReference type="PANTHER" id="PTHR33794">
    <property type="entry name" value="BACILLOLYSIN"/>
    <property type="match status" value="1"/>
</dbReference>
<dbReference type="InterPro" id="IPR027268">
    <property type="entry name" value="Peptidase_M4/M1_CTD_sf"/>
</dbReference>
<evidence type="ECO:0000256" key="8">
    <source>
        <dbReference type="SAM" id="Phobius"/>
    </source>
</evidence>
<dbReference type="InterPro" id="IPR023612">
    <property type="entry name" value="Peptidase_M4"/>
</dbReference>
<dbReference type="Pfam" id="PF01447">
    <property type="entry name" value="Peptidase_M4"/>
    <property type="match status" value="1"/>
</dbReference>
<dbReference type="InterPro" id="IPR013856">
    <property type="entry name" value="Peptidase_M4_domain"/>
</dbReference>
<dbReference type="Gene3D" id="3.10.450.40">
    <property type="match status" value="1"/>
</dbReference>
<evidence type="ECO:0000259" key="11">
    <source>
        <dbReference type="Pfam" id="PF07504"/>
    </source>
</evidence>
<evidence type="ECO:0008006" key="14">
    <source>
        <dbReference type="Google" id="ProtNLM"/>
    </source>
</evidence>
<evidence type="ECO:0000256" key="3">
    <source>
        <dbReference type="ARBA" id="ARBA00022723"/>
    </source>
</evidence>
<dbReference type="PRINTS" id="PR00730">
    <property type="entry name" value="THERMOLYSIN"/>
</dbReference>
<evidence type="ECO:0000259" key="9">
    <source>
        <dbReference type="Pfam" id="PF01447"/>
    </source>
</evidence>
<reference evidence="12" key="1">
    <citation type="journal article" date="2023" name="G3 (Bethesda)">
        <title>A reference genome for the long-term kleptoplast-retaining sea slug Elysia crispata morphotype clarki.</title>
        <authorList>
            <person name="Eastman K.E."/>
            <person name="Pendleton A.L."/>
            <person name="Shaikh M.A."/>
            <person name="Suttiyut T."/>
            <person name="Ogas R."/>
            <person name="Tomko P."/>
            <person name="Gavelis G."/>
            <person name="Widhalm J.R."/>
            <person name="Wisecaver J.H."/>
        </authorList>
    </citation>
    <scope>NUCLEOTIDE SEQUENCE</scope>
    <source>
        <strain evidence="12">ECLA1</strain>
    </source>
</reference>
<evidence type="ECO:0000313" key="12">
    <source>
        <dbReference type="EMBL" id="KAK3777659.1"/>
    </source>
</evidence>
<dbReference type="GO" id="GO:0046872">
    <property type="term" value="F:metal ion binding"/>
    <property type="evidence" value="ECO:0007669"/>
    <property type="project" value="UniProtKB-KW"/>
</dbReference>
<keyword evidence="13" id="KW-1185">Reference proteome</keyword>
<evidence type="ECO:0000259" key="10">
    <source>
        <dbReference type="Pfam" id="PF02868"/>
    </source>
</evidence>
<gene>
    <name evidence="12" type="ORF">RRG08_021770</name>
</gene>
<keyword evidence="3" id="KW-0479">Metal-binding</keyword>